<dbReference type="EMBL" id="JACCBG010000001">
    <property type="protein sequence ID" value="NYD41961.1"/>
    <property type="molecule type" value="Genomic_DNA"/>
</dbReference>
<keyword evidence="2" id="KW-1185">Reference proteome</keyword>
<dbReference type="Pfam" id="PF18845">
    <property type="entry name" value="baeRF_family3"/>
    <property type="match status" value="1"/>
</dbReference>
<dbReference type="RefSeq" id="WP_179663637.1">
    <property type="nucleotide sequence ID" value="NZ_JACCBG010000001.1"/>
</dbReference>
<organism evidence="1 2">
    <name type="scientific">Nocardioides panaciterrulae</name>
    <dbReference type="NCBI Taxonomy" id="661492"/>
    <lineage>
        <taxon>Bacteria</taxon>
        <taxon>Bacillati</taxon>
        <taxon>Actinomycetota</taxon>
        <taxon>Actinomycetes</taxon>
        <taxon>Propionibacteriales</taxon>
        <taxon>Nocardioidaceae</taxon>
        <taxon>Nocardioides</taxon>
    </lineage>
</organism>
<sequence>MNSFDAPATARRLHQVRPRDVADLTVTAAYPCISVLMPTDPGPRMTSPDAERLHGLVEDVDRQLREHGVPARARLMRKLASRVQQVAGQPTDRAVAIYVSLAVSRTFWLSMPVTARAVVEHTFATRPLVTTLHRTPPHVLLLLHPTCAHLYQGADGGLRLVWSRDSFQGPSPVRVPQQGHGDVEEAVADLVDGFLRAVDHLLGRYRAEHPSPLVLGGSPHVVDRFSALSRNLNRLAGRIPPARVETGLDLARASSEVVEHYLRSRREEALSQLRNALASRPGDVASGMAACWQAVHRRAPAMLLVEQDFISPGRPEDYAVPAPGPRPRSVAPVVHDLVDDLMELVIMRGGQLALVDNGDLAARGRVASLSRPSDAAGGPGPRIPPG</sequence>
<accession>A0A7Y9JB91</accession>
<gene>
    <name evidence="1" type="ORF">BJZ21_002044</name>
</gene>
<evidence type="ECO:0000313" key="2">
    <source>
        <dbReference type="Proteomes" id="UP000535511"/>
    </source>
</evidence>
<proteinExistence type="predicted"/>
<comment type="caution">
    <text evidence="1">The sequence shown here is derived from an EMBL/GenBank/DDBJ whole genome shotgun (WGS) entry which is preliminary data.</text>
</comment>
<evidence type="ECO:0000313" key="1">
    <source>
        <dbReference type="EMBL" id="NYD41961.1"/>
    </source>
</evidence>
<reference evidence="1 2" key="1">
    <citation type="submission" date="2020-07" db="EMBL/GenBank/DDBJ databases">
        <title>Sequencing the genomes of 1000 actinobacteria strains.</title>
        <authorList>
            <person name="Klenk H.-P."/>
        </authorList>
    </citation>
    <scope>NUCLEOTIDE SEQUENCE [LARGE SCALE GENOMIC DNA]</scope>
    <source>
        <strain evidence="1 2">DSM 21350</strain>
    </source>
</reference>
<dbReference type="InterPro" id="IPR041289">
    <property type="entry name" value="Bact_RF_family3"/>
</dbReference>
<dbReference type="Proteomes" id="UP000535511">
    <property type="component" value="Unassembled WGS sequence"/>
</dbReference>
<protein>
    <submittedName>
        <fullName evidence="1">Uncharacterized protein</fullName>
    </submittedName>
</protein>
<dbReference type="AlphaFoldDB" id="A0A7Y9JB91"/>
<name>A0A7Y9JB91_9ACTN</name>